<feature type="domain" description="Apple" evidence="3">
    <location>
        <begin position="222"/>
        <end position="306"/>
    </location>
</feature>
<keyword evidence="1" id="KW-0175">Coiled coil</keyword>
<feature type="signal peptide" evidence="2">
    <location>
        <begin position="1"/>
        <end position="23"/>
    </location>
</feature>
<dbReference type="PROSITE" id="PS50948">
    <property type="entry name" value="PAN"/>
    <property type="match status" value="1"/>
</dbReference>
<evidence type="ECO:0000256" key="1">
    <source>
        <dbReference type="SAM" id="Coils"/>
    </source>
</evidence>
<feature type="chain" id="PRO_5038492436" description="Apple domain-containing protein" evidence="2">
    <location>
        <begin position="24"/>
        <end position="329"/>
    </location>
</feature>
<dbReference type="Pfam" id="PF00024">
    <property type="entry name" value="PAN_1"/>
    <property type="match status" value="1"/>
</dbReference>
<evidence type="ECO:0000259" key="3">
    <source>
        <dbReference type="PROSITE" id="PS50948"/>
    </source>
</evidence>
<evidence type="ECO:0000313" key="5">
    <source>
        <dbReference type="Proteomes" id="UP000828390"/>
    </source>
</evidence>
<evidence type="ECO:0000256" key="2">
    <source>
        <dbReference type="SAM" id="SignalP"/>
    </source>
</evidence>
<gene>
    <name evidence="4" type="ORF">DPMN_062230</name>
</gene>
<feature type="coiled-coil region" evidence="1">
    <location>
        <begin position="45"/>
        <end position="79"/>
    </location>
</feature>
<dbReference type="EMBL" id="JAIWYP010000013">
    <property type="protein sequence ID" value="KAH3719398.1"/>
    <property type="molecule type" value="Genomic_DNA"/>
</dbReference>
<comment type="caution">
    <text evidence="4">The sequence shown here is derived from an EMBL/GenBank/DDBJ whole genome shotgun (WGS) entry which is preliminary data.</text>
</comment>
<reference evidence="4" key="2">
    <citation type="submission" date="2020-11" db="EMBL/GenBank/DDBJ databases">
        <authorList>
            <person name="McCartney M.A."/>
            <person name="Auch B."/>
            <person name="Kono T."/>
            <person name="Mallez S."/>
            <person name="Becker A."/>
            <person name="Gohl D.M."/>
            <person name="Silverstein K.A.T."/>
            <person name="Koren S."/>
            <person name="Bechman K.B."/>
            <person name="Herman A."/>
            <person name="Abrahante J.E."/>
            <person name="Garbe J."/>
        </authorList>
    </citation>
    <scope>NUCLEOTIDE SEQUENCE</scope>
    <source>
        <strain evidence="4">Duluth1</strain>
        <tissue evidence="4">Whole animal</tissue>
    </source>
</reference>
<dbReference type="InterPro" id="IPR003609">
    <property type="entry name" value="Pan_app"/>
</dbReference>
<dbReference type="Gene3D" id="3.50.4.10">
    <property type="entry name" value="Hepatocyte Growth Factor"/>
    <property type="match status" value="1"/>
</dbReference>
<sequence>MLQTTKMHYTLLILVNVLYTVTGHDENDPKISKLQVNADREWKIQEDIAKNLATLSAEVDRLKAQADNLEREGAKHRSLDTAALRQQHRLERIEKLVRDIRNLEDYLTDDGALDKHFVNLNVTVEKEIDAKIKVVNDRVGQMNAKIKEDLGGVGTITDRIEQTADKRNVVVGGVVYYMGIGSACTEDVDICRVGKSECREGICQCEPGLSSDSLRQTCVDKCEGGYGRSYQTVNNYAIRGYNNMELLNVTLENCKARCEAANAFVCRTFDYFPDWKSCYLSEKVKSDVEPVKAFPSNDGTYDADLDVRDKEDGWEYNGAAIHFQRDCRI</sequence>
<organism evidence="4 5">
    <name type="scientific">Dreissena polymorpha</name>
    <name type="common">Zebra mussel</name>
    <name type="synonym">Mytilus polymorpha</name>
    <dbReference type="NCBI Taxonomy" id="45954"/>
    <lineage>
        <taxon>Eukaryota</taxon>
        <taxon>Metazoa</taxon>
        <taxon>Spiralia</taxon>
        <taxon>Lophotrochozoa</taxon>
        <taxon>Mollusca</taxon>
        <taxon>Bivalvia</taxon>
        <taxon>Autobranchia</taxon>
        <taxon>Heteroconchia</taxon>
        <taxon>Euheterodonta</taxon>
        <taxon>Imparidentia</taxon>
        <taxon>Neoheterodontei</taxon>
        <taxon>Myida</taxon>
        <taxon>Dreissenoidea</taxon>
        <taxon>Dreissenidae</taxon>
        <taxon>Dreissena</taxon>
    </lineage>
</organism>
<keyword evidence="2" id="KW-0732">Signal</keyword>
<dbReference type="SUPFAM" id="SSF57414">
    <property type="entry name" value="Hairpin loop containing domain-like"/>
    <property type="match status" value="1"/>
</dbReference>
<dbReference type="Proteomes" id="UP000828390">
    <property type="component" value="Unassembled WGS sequence"/>
</dbReference>
<keyword evidence="5" id="KW-1185">Reference proteome</keyword>
<reference evidence="4" key="1">
    <citation type="journal article" date="2019" name="bioRxiv">
        <title>The Genome of the Zebra Mussel, Dreissena polymorpha: A Resource for Invasive Species Research.</title>
        <authorList>
            <person name="McCartney M.A."/>
            <person name="Auch B."/>
            <person name="Kono T."/>
            <person name="Mallez S."/>
            <person name="Zhang Y."/>
            <person name="Obille A."/>
            <person name="Becker A."/>
            <person name="Abrahante J.E."/>
            <person name="Garbe J."/>
            <person name="Badalamenti J.P."/>
            <person name="Herman A."/>
            <person name="Mangelson H."/>
            <person name="Liachko I."/>
            <person name="Sullivan S."/>
            <person name="Sone E.D."/>
            <person name="Koren S."/>
            <person name="Silverstein K.A.T."/>
            <person name="Beckman K.B."/>
            <person name="Gohl D.M."/>
        </authorList>
    </citation>
    <scope>NUCLEOTIDE SEQUENCE</scope>
    <source>
        <strain evidence="4">Duluth1</strain>
        <tissue evidence="4">Whole animal</tissue>
    </source>
</reference>
<accession>A0A9D4C9F4</accession>
<name>A0A9D4C9F4_DREPO</name>
<dbReference type="OrthoDB" id="6157609at2759"/>
<dbReference type="AlphaFoldDB" id="A0A9D4C9F4"/>
<protein>
    <recommendedName>
        <fullName evidence="3">Apple domain-containing protein</fullName>
    </recommendedName>
</protein>
<evidence type="ECO:0000313" key="4">
    <source>
        <dbReference type="EMBL" id="KAH3719398.1"/>
    </source>
</evidence>
<proteinExistence type="predicted"/>